<dbReference type="Proteomes" id="UP000636709">
    <property type="component" value="Unassembled WGS sequence"/>
</dbReference>
<proteinExistence type="predicted"/>
<evidence type="ECO:0000313" key="2">
    <source>
        <dbReference type="Proteomes" id="UP000636709"/>
    </source>
</evidence>
<protein>
    <submittedName>
        <fullName evidence="1">Uncharacterized protein</fullName>
    </submittedName>
</protein>
<keyword evidence="2" id="KW-1185">Reference proteome</keyword>
<dbReference type="EMBL" id="JACEFO010001783">
    <property type="protein sequence ID" value="KAF8702779.1"/>
    <property type="molecule type" value="Genomic_DNA"/>
</dbReference>
<comment type="caution">
    <text evidence="1">The sequence shown here is derived from an EMBL/GenBank/DDBJ whole genome shotgun (WGS) entry which is preliminary data.</text>
</comment>
<accession>A0A835ES18</accession>
<evidence type="ECO:0000313" key="1">
    <source>
        <dbReference type="EMBL" id="KAF8702779.1"/>
    </source>
</evidence>
<reference evidence="1" key="1">
    <citation type="submission" date="2020-07" db="EMBL/GenBank/DDBJ databases">
        <title>Genome sequence and genetic diversity analysis of an under-domesticated orphan crop, white fonio (Digitaria exilis).</title>
        <authorList>
            <person name="Bennetzen J.L."/>
            <person name="Chen S."/>
            <person name="Ma X."/>
            <person name="Wang X."/>
            <person name="Yssel A.E.J."/>
            <person name="Chaluvadi S.R."/>
            <person name="Johnson M."/>
            <person name="Gangashetty P."/>
            <person name="Hamidou F."/>
            <person name="Sanogo M.D."/>
            <person name="Zwaenepoel A."/>
            <person name="Wallace J."/>
            <person name="Van De Peer Y."/>
            <person name="Van Deynze A."/>
        </authorList>
    </citation>
    <scope>NUCLEOTIDE SEQUENCE</scope>
    <source>
        <tissue evidence="1">Leaves</tissue>
    </source>
</reference>
<gene>
    <name evidence="1" type="ORF">HU200_032610</name>
</gene>
<sequence>MATSAAALLRPRPPVPASV</sequence>
<name>A0A835ES18_9POAL</name>
<dbReference type="AlphaFoldDB" id="A0A835ES18"/>
<organism evidence="1 2">
    <name type="scientific">Digitaria exilis</name>
    <dbReference type="NCBI Taxonomy" id="1010633"/>
    <lineage>
        <taxon>Eukaryota</taxon>
        <taxon>Viridiplantae</taxon>
        <taxon>Streptophyta</taxon>
        <taxon>Embryophyta</taxon>
        <taxon>Tracheophyta</taxon>
        <taxon>Spermatophyta</taxon>
        <taxon>Magnoliopsida</taxon>
        <taxon>Liliopsida</taxon>
        <taxon>Poales</taxon>
        <taxon>Poaceae</taxon>
        <taxon>PACMAD clade</taxon>
        <taxon>Panicoideae</taxon>
        <taxon>Panicodae</taxon>
        <taxon>Paniceae</taxon>
        <taxon>Anthephorinae</taxon>
        <taxon>Digitaria</taxon>
    </lineage>
</organism>